<dbReference type="SUPFAM" id="SSF50630">
    <property type="entry name" value="Acid proteases"/>
    <property type="match status" value="1"/>
</dbReference>
<dbReference type="CDD" id="cd05471">
    <property type="entry name" value="pepsin_like"/>
    <property type="match status" value="1"/>
</dbReference>
<comment type="caution">
    <text evidence="3">The sequence shown here is derived from an EMBL/GenBank/DDBJ whole genome shotgun (WGS) entry which is preliminary data.</text>
</comment>
<dbReference type="EMBL" id="CAUWAG010000019">
    <property type="protein sequence ID" value="CAJ2512591.1"/>
    <property type="molecule type" value="Genomic_DNA"/>
</dbReference>
<proteinExistence type="inferred from homology"/>
<dbReference type="GO" id="GO:0004190">
    <property type="term" value="F:aspartic-type endopeptidase activity"/>
    <property type="evidence" value="ECO:0007669"/>
    <property type="project" value="InterPro"/>
</dbReference>
<evidence type="ECO:0000259" key="2">
    <source>
        <dbReference type="PROSITE" id="PS51767"/>
    </source>
</evidence>
<sequence>MRHALVLGGAALASAAYTPRQADFSATLNPRSAQPKHPGFKRDAASTPSVNISSVEQLVYDIDVELGNQQVKLLVDSGSFSLWTATPDYRCTDGYWNYTTTTCGIVGTYDPTSDPDAVEYDGTAVTYYESYGSGYAQGAAYNTTVTIGGFTVENYPIGYADAVDFSGGDNEVTGIIGLGLGEATGFYLSDPWTAQAPAGLFQRLKEQLGAWQFAITYGEGISNGPSSTSNTGTLSLGGIATGMYPGDVDTAEFVTLNISADFKKEGYSYWGGNIDGWTYPNDTASGYATPFATDVLVDSGTAYMKVDRGTTGLYNALWTGGSTVSGDYYVIDCNATAPDFSVIIAGETRNISSHDLVYRLADGTCQSSITEAINSPQFILGAPFFKSNLVVFDGDAEAIHVAQKPRAA</sequence>
<dbReference type="PANTHER" id="PTHR47966:SF47">
    <property type="entry name" value="ENDOPEPTIDASE, PUTATIVE (AFU_ORTHOLOGUE AFUA_3G01220)-RELATED"/>
    <property type="match status" value="1"/>
</dbReference>
<evidence type="ECO:0000313" key="3">
    <source>
        <dbReference type="EMBL" id="CAJ2512591.1"/>
    </source>
</evidence>
<organism evidence="3 4">
    <name type="scientific">Anthostomella pinea</name>
    <dbReference type="NCBI Taxonomy" id="933095"/>
    <lineage>
        <taxon>Eukaryota</taxon>
        <taxon>Fungi</taxon>
        <taxon>Dikarya</taxon>
        <taxon>Ascomycota</taxon>
        <taxon>Pezizomycotina</taxon>
        <taxon>Sordariomycetes</taxon>
        <taxon>Xylariomycetidae</taxon>
        <taxon>Xylariales</taxon>
        <taxon>Xylariaceae</taxon>
        <taxon>Anthostomella</taxon>
    </lineage>
</organism>
<dbReference type="PROSITE" id="PS51767">
    <property type="entry name" value="PEPTIDASE_A1"/>
    <property type="match status" value="1"/>
</dbReference>
<evidence type="ECO:0000256" key="1">
    <source>
        <dbReference type="ARBA" id="ARBA00007447"/>
    </source>
</evidence>
<keyword evidence="4" id="KW-1185">Reference proteome</keyword>
<accession>A0AAI8YPV9</accession>
<dbReference type="InterPro" id="IPR001461">
    <property type="entry name" value="Aspartic_peptidase_A1"/>
</dbReference>
<comment type="similarity">
    <text evidence="1">Belongs to the peptidase A1 family.</text>
</comment>
<feature type="domain" description="Peptidase A1" evidence="2">
    <location>
        <begin position="60"/>
        <end position="402"/>
    </location>
</feature>
<evidence type="ECO:0000313" key="4">
    <source>
        <dbReference type="Proteomes" id="UP001295740"/>
    </source>
</evidence>
<dbReference type="Pfam" id="PF00026">
    <property type="entry name" value="Asp"/>
    <property type="match status" value="1"/>
</dbReference>
<gene>
    <name evidence="3" type="ORF">KHLLAP_LOCUS13059</name>
</gene>
<name>A0AAI8YPV9_9PEZI</name>
<dbReference type="Gene3D" id="2.40.70.10">
    <property type="entry name" value="Acid Proteases"/>
    <property type="match status" value="2"/>
</dbReference>
<dbReference type="GO" id="GO:0000324">
    <property type="term" value="C:fungal-type vacuole"/>
    <property type="evidence" value="ECO:0007669"/>
    <property type="project" value="TreeGrafter"/>
</dbReference>
<reference evidence="3" key="1">
    <citation type="submission" date="2023-10" db="EMBL/GenBank/DDBJ databases">
        <authorList>
            <person name="Hackl T."/>
        </authorList>
    </citation>
    <scope>NUCLEOTIDE SEQUENCE</scope>
</reference>
<protein>
    <submittedName>
        <fullName evidence="3">Uu.00g056060.m01.CDS01</fullName>
    </submittedName>
</protein>
<dbReference type="InterPro" id="IPR033121">
    <property type="entry name" value="PEPTIDASE_A1"/>
</dbReference>
<dbReference type="PRINTS" id="PR00792">
    <property type="entry name" value="PEPSIN"/>
</dbReference>
<dbReference type="GO" id="GO:0006508">
    <property type="term" value="P:proteolysis"/>
    <property type="evidence" value="ECO:0007669"/>
    <property type="project" value="InterPro"/>
</dbReference>
<dbReference type="AlphaFoldDB" id="A0AAI8YPV9"/>
<dbReference type="Proteomes" id="UP001295740">
    <property type="component" value="Unassembled WGS sequence"/>
</dbReference>
<dbReference type="InterPro" id="IPR021109">
    <property type="entry name" value="Peptidase_aspartic_dom_sf"/>
</dbReference>
<dbReference type="PANTHER" id="PTHR47966">
    <property type="entry name" value="BETA-SITE APP-CLEAVING ENZYME, ISOFORM A-RELATED"/>
    <property type="match status" value="1"/>
</dbReference>
<dbReference type="InterPro" id="IPR034164">
    <property type="entry name" value="Pepsin-like_dom"/>
</dbReference>